<organism evidence="1 2">
    <name type="scientific">Sphingobium yanoikuyae ATCC 51230</name>
    <dbReference type="NCBI Taxonomy" id="883163"/>
    <lineage>
        <taxon>Bacteria</taxon>
        <taxon>Pseudomonadati</taxon>
        <taxon>Pseudomonadota</taxon>
        <taxon>Alphaproteobacteria</taxon>
        <taxon>Sphingomonadales</taxon>
        <taxon>Sphingomonadaceae</taxon>
        <taxon>Sphingobium</taxon>
    </lineage>
</organism>
<evidence type="ECO:0000313" key="1">
    <source>
        <dbReference type="EMBL" id="EKU75620.1"/>
    </source>
</evidence>
<sequence length="39" mass="4386">MVDIAQSEIRIAGNCNDIPLDQIMLEIQTRLDRARSGQT</sequence>
<evidence type="ECO:0000313" key="2">
    <source>
        <dbReference type="Proteomes" id="UP000009887"/>
    </source>
</evidence>
<accession>K9DDL3</accession>
<dbReference type="EMBL" id="AGZU01000008">
    <property type="protein sequence ID" value="EKU75620.1"/>
    <property type="molecule type" value="Genomic_DNA"/>
</dbReference>
<name>K9DDL3_SPHYA</name>
<gene>
    <name evidence="1" type="ORF">HMPREF9718_03148</name>
</gene>
<reference evidence="1 2" key="1">
    <citation type="submission" date="2012-09" db="EMBL/GenBank/DDBJ databases">
        <title>The Genome Sequence of Sphingobium yanoikuyae ATCC 51230.</title>
        <authorList>
            <consortium name="The Broad Institute Genome Sequencing Platform"/>
            <person name="Earl A."/>
            <person name="Ward D."/>
            <person name="Feldgarden M."/>
            <person name="Gevers D."/>
            <person name="Huys G."/>
            <person name="Walker B."/>
            <person name="Young S.K."/>
            <person name="Zeng Q."/>
            <person name="Gargeya S."/>
            <person name="Fitzgerald M."/>
            <person name="Haas B."/>
            <person name="Abouelleil A."/>
            <person name="Alvarado L."/>
            <person name="Arachchi H.M."/>
            <person name="Berlin A.M."/>
            <person name="Chapman S.B."/>
            <person name="Goldberg J."/>
            <person name="Griggs A."/>
            <person name="Gujja S."/>
            <person name="Hansen M."/>
            <person name="Howarth C."/>
            <person name="Imamovic A."/>
            <person name="Larimer J."/>
            <person name="McCowen C."/>
            <person name="Montmayeur A."/>
            <person name="Murphy C."/>
            <person name="Neiman D."/>
            <person name="Pearson M."/>
            <person name="Priest M."/>
            <person name="Roberts A."/>
            <person name="Saif S."/>
            <person name="Shea T."/>
            <person name="Sisk P."/>
            <person name="Sykes S."/>
            <person name="Wortman J."/>
            <person name="Nusbaum C."/>
            <person name="Birren B."/>
        </authorList>
    </citation>
    <scope>NUCLEOTIDE SEQUENCE [LARGE SCALE GENOMIC DNA]</scope>
    <source>
        <strain evidence="1 2">ATCC 51230</strain>
    </source>
</reference>
<dbReference type="HOGENOM" id="CLU_3317212_0_0_5"/>
<protein>
    <submittedName>
        <fullName evidence="1">Uncharacterized protein</fullName>
    </submittedName>
</protein>
<dbReference type="PATRIC" id="fig|883163.3.peg.3211"/>
<proteinExistence type="predicted"/>
<dbReference type="Proteomes" id="UP000009887">
    <property type="component" value="Unassembled WGS sequence"/>
</dbReference>
<keyword evidence="2" id="KW-1185">Reference proteome</keyword>
<dbReference type="AlphaFoldDB" id="K9DDL3"/>
<comment type="caution">
    <text evidence="1">The sequence shown here is derived from an EMBL/GenBank/DDBJ whole genome shotgun (WGS) entry which is preliminary data.</text>
</comment>